<dbReference type="Gene3D" id="2.30.30.790">
    <property type="match status" value="1"/>
</dbReference>
<keyword evidence="5 8" id="KW-0689">Ribosomal protein</keyword>
<evidence type="ECO:0000256" key="4">
    <source>
        <dbReference type="ARBA" id="ARBA00022640"/>
    </source>
</evidence>
<sequence>MEKIEKKIDIFNFLVNKYTNFNSLKFSDLSVGSIVQIYYRIPEGEKERTQIYEGIIISKNKNNFNKSFTIRRFVDGVGLEQIFTFNSPKIIKILKKNVYKVRKSKLYFLRKNISQSIKLKDKK</sequence>
<dbReference type="PRINTS" id="PR00061">
    <property type="entry name" value="RIBOSOMALL19"/>
</dbReference>
<keyword evidence="3" id="KW-0150">Chloroplast</keyword>
<evidence type="ECO:0000256" key="6">
    <source>
        <dbReference type="ARBA" id="ARBA00023274"/>
    </source>
</evidence>
<geneLocation type="plastid" evidence="8"/>
<gene>
    <name evidence="8" type="primary">rpl19</name>
</gene>
<evidence type="ECO:0000256" key="3">
    <source>
        <dbReference type="ARBA" id="ARBA00022528"/>
    </source>
</evidence>
<comment type="similarity">
    <text evidence="2">Belongs to the bacterial ribosomal protein bL19 family.</text>
</comment>
<dbReference type="GO" id="GO:0005840">
    <property type="term" value="C:ribosome"/>
    <property type="evidence" value="ECO:0007669"/>
    <property type="project" value="UniProtKB-KW"/>
</dbReference>
<evidence type="ECO:0000256" key="1">
    <source>
        <dbReference type="ARBA" id="ARBA00004229"/>
    </source>
</evidence>
<evidence type="ECO:0000313" key="8">
    <source>
        <dbReference type="EMBL" id="QQK55019.1"/>
    </source>
</evidence>
<keyword evidence="6" id="KW-0687">Ribonucleoprotein</keyword>
<comment type="subcellular location">
    <subcellularLocation>
        <location evidence="1">Plastid</location>
        <location evidence="1">Chloroplast</location>
    </subcellularLocation>
</comment>
<evidence type="ECO:0000256" key="2">
    <source>
        <dbReference type="ARBA" id="ARBA00005781"/>
    </source>
</evidence>
<dbReference type="Pfam" id="PF01245">
    <property type="entry name" value="Ribosomal_L19"/>
    <property type="match status" value="1"/>
</dbReference>
<dbReference type="GeneID" id="67132915"/>
<evidence type="ECO:0000256" key="5">
    <source>
        <dbReference type="ARBA" id="ARBA00022980"/>
    </source>
</evidence>
<dbReference type="GO" id="GO:0009507">
    <property type="term" value="C:chloroplast"/>
    <property type="evidence" value="ECO:0007669"/>
    <property type="project" value="UniProtKB-SubCell"/>
</dbReference>
<name>A0A7T6Y7L2_9STRA</name>
<dbReference type="SUPFAM" id="SSF50104">
    <property type="entry name" value="Translation proteins SH3-like domain"/>
    <property type="match status" value="1"/>
</dbReference>
<dbReference type="RefSeq" id="YP_010139353.1">
    <property type="nucleotide sequence ID" value="NC_056910.1"/>
</dbReference>
<evidence type="ECO:0000256" key="7">
    <source>
        <dbReference type="ARBA" id="ARBA00035376"/>
    </source>
</evidence>
<dbReference type="PANTHER" id="PTHR15680:SF9">
    <property type="entry name" value="LARGE RIBOSOMAL SUBUNIT PROTEIN BL19M"/>
    <property type="match status" value="1"/>
</dbReference>
<dbReference type="GO" id="GO:0006412">
    <property type="term" value="P:translation"/>
    <property type="evidence" value="ECO:0007669"/>
    <property type="project" value="InterPro"/>
</dbReference>
<dbReference type="GO" id="GO:0003735">
    <property type="term" value="F:structural constituent of ribosome"/>
    <property type="evidence" value="ECO:0007669"/>
    <property type="project" value="InterPro"/>
</dbReference>
<dbReference type="EMBL" id="MW175522">
    <property type="protein sequence ID" value="QQK55019.1"/>
    <property type="molecule type" value="Genomic_DNA"/>
</dbReference>
<reference evidence="8" key="1">
    <citation type="submission" date="2020-10" db="EMBL/GenBank/DDBJ databases">
        <title>Complete chloroplast genome of the Synurophyceae Poterioochromonas malhamensis (Pringsheim) R.A.Andersen 2017 from Van Lake in Eastern Anatolia.</title>
        <authorList>
            <person name="Gastineau R."/>
            <person name="Yilmaz E."/>
            <person name="Solak C.N."/>
            <person name="Lemieux C."/>
            <person name="Turmel M."/>
            <person name="Witkowski A."/>
        </authorList>
    </citation>
    <scope>NUCLEOTIDE SEQUENCE</scope>
    <source>
        <strain evidence="8">SZCZR2049</strain>
    </source>
</reference>
<accession>A0A7T6Y7L2</accession>
<dbReference type="InterPro" id="IPR001857">
    <property type="entry name" value="Ribosomal_bL19"/>
</dbReference>
<dbReference type="PANTHER" id="PTHR15680">
    <property type="entry name" value="RIBOSOMAL PROTEIN L19"/>
    <property type="match status" value="1"/>
</dbReference>
<protein>
    <recommendedName>
        <fullName evidence="7">50S ribosomal protein L19, chloroplastic</fullName>
    </recommendedName>
</protein>
<proteinExistence type="inferred from homology"/>
<keyword evidence="4 8" id="KW-0934">Plastid</keyword>
<dbReference type="InterPro" id="IPR038657">
    <property type="entry name" value="Ribosomal_bL19_sf"/>
</dbReference>
<dbReference type="GO" id="GO:1990904">
    <property type="term" value="C:ribonucleoprotein complex"/>
    <property type="evidence" value="ECO:0007669"/>
    <property type="project" value="UniProtKB-KW"/>
</dbReference>
<organism evidence="8">
    <name type="scientific">Poterioochromonas malhamensis</name>
    <dbReference type="NCBI Taxonomy" id="88167"/>
    <lineage>
        <taxon>Eukaryota</taxon>
        <taxon>Sar</taxon>
        <taxon>Stramenopiles</taxon>
        <taxon>Ochrophyta</taxon>
        <taxon>Synurophyceae</taxon>
        <taxon>Ochromonadales</taxon>
        <taxon>Ochromonadaceae</taxon>
        <taxon>Poterioochromonas</taxon>
    </lineage>
</organism>
<dbReference type="AlphaFoldDB" id="A0A7T6Y7L2"/>
<dbReference type="InterPro" id="IPR008991">
    <property type="entry name" value="Translation_prot_SH3-like_sf"/>
</dbReference>